<keyword evidence="6" id="KW-0804">Transcription</keyword>
<evidence type="ECO:0000313" key="10">
    <source>
        <dbReference type="Proteomes" id="UP001333710"/>
    </source>
</evidence>
<dbReference type="GO" id="GO:0003700">
    <property type="term" value="F:DNA-binding transcription factor activity"/>
    <property type="evidence" value="ECO:0007669"/>
    <property type="project" value="InterPro"/>
</dbReference>
<evidence type="ECO:0000256" key="7">
    <source>
        <dbReference type="PIRSR" id="PIRSR602481-1"/>
    </source>
</evidence>
<dbReference type="InterPro" id="IPR002481">
    <property type="entry name" value="FUR"/>
</dbReference>
<sequence length="156" mass="17467">MNEAQLDCALEVAESVCKQLGRELSTKRQRVLQVLLQSSRPVSAYEITSEYNKLTTPAIKAMSVYRILEFLTSANLAHKLESTNKFIACKQDCDNHQHPYSLFLICDECEQVSEICSTNEFIEQLGCAIGKTKFTPNGHQLEIIGRCASCQTSQNS</sequence>
<dbReference type="PANTHER" id="PTHR33202">
    <property type="entry name" value="ZINC UPTAKE REGULATION PROTEIN"/>
    <property type="match status" value="1"/>
</dbReference>
<keyword evidence="2" id="KW-0678">Repressor</keyword>
<dbReference type="GO" id="GO:0005829">
    <property type="term" value="C:cytosol"/>
    <property type="evidence" value="ECO:0007669"/>
    <property type="project" value="TreeGrafter"/>
</dbReference>
<dbReference type="SUPFAM" id="SSF46785">
    <property type="entry name" value="Winged helix' DNA-binding domain"/>
    <property type="match status" value="1"/>
</dbReference>
<dbReference type="Gene3D" id="3.30.1490.190">
    <property type="match status" value="1"/>
</dbReference>
<evidence type="ECO:0000256" key="4">
    <source>
        <dbReference type="ARBA" id="ARBA00023015"/>
    </source>
</evidence>
<evidence type="ECO:0000256" key="3">
    <source>
        <dbReference type="ARBA" id="ARBA00022833"/>
    </source>
</evidence>
<keyword evidence="7" id="KW-0479">Metal-binding</keyword>
<keyword evidence="4" id="KW-0805">Transcription regulation</keyword>
<feature type="binding site" evidence="7">
    <location>
        <position position="150"/>
    </location>
    <ligand>
        <name>Zn(2+)</name>
        <dbReference type="ChEBI" id="CHEBI:29105"/>
    </ligand>
</feature>
<dbReference type="EMBL" id="AP027272">
    <property type="protein sequence ID" value="BDX07026.1"/>
    <property type="molecule type" value="Genomic_DNA"/>
</dbReference>
<dbReference type="Gene3D" id="1.10.10.10">
    <property type="entry name" value="Winged helix-like DNA-binding domain superfamily/Winged helix DNA-binding domain"/>
    <property type="match status" value="1"/>
</dbReference>
<name>A0AA48HIH2_9ALTE</name>
<dbReference type="PANTHER" id="PTHR33202:SF6">
    <property type="entry name" value="ZINC UPTAKE REGULATION PROTEIN"/>
    <property type="match status" value="1"/>
</dbReference>
<keyword evidence="3 7" id="KW-0862">Zinc</keyword>
<protein>
    <submittedName>
        <fullName evidence="9">Transcriptional repressor</fullName>
    </submittedName>
</protein>
<comment type="similarity">
    <text evidence="1">Belongs to the Fur family.</text>
</comment>
<feature type="binding site" evidence="7">
    <location>
        <position position="147"/>
    </location>
    <ligand>
        <name>Zn(2+)</name>
        <dbReference type="ChEBI" id="CHEBI:29105"/>
    </ligand>
</feature>
<proteinExistence type="inferred from homology"/>
<dbReference type="GO" id="GO:0045892">
    <property type="term" value="P:negative regulation of DNA-templated transcription"/>
    <property type="evidence" value="ECO:0007669"/>
    <property type="project" value="TreeGrafter"/>
</dbReference>
<feature type="binding site" evidence="7">
    <location>
        <position position="106"/>
    </location>
    <ligand>
        <name>Zn(2+)</name>
        <dbReference type="ChEBI" id="CHEBI:29105"/>
    </ligand>
</feature>
<evidence type="ECO:0000256" key="6">
    <source>
        <dbReference type="ARBA" id="ARBA00023163"/>
    </source>
</evidence>
<gene>
    <name evidence="9" type="ORF">MACH26_25470</name>
</gene>
<keyword evidence="8" id="KW-0408">Iron</keyword>
<evidence type="ECO:0000256" key="1">
    <source>
        <dbReference type="ARBA" id="ARBA00007957"/>
    </source>
</evidence>
<dbReference type="InterPro" id="IPR036388">
    <property type="entry name" value="WH-like_DNA-bd_sf"/>
</dbReference>
<evidence type="ECO:0000256" key="2">
    <source>
        <dbReference type="ARBA" id="ARBA00022491"/>
    </source>
</evidence>
<feature type="binding site" evidence="8">
    <location>
        <position position="123"/>
    </location>
    <ligand>
        <name>Fe cation</name>
        <dbReference type="ChEBI" id="CHEBI:24875"/>
    </ligand>
</feature>
<dbReference type="KEGG" id="pmaw:MACH26_25470"/>
<feature type="binding site" evidence="7">
    <location>
        <position position="109"/>
    </location>
    <ligand>
        <name>Zn(2+)</name>
        <dbReference type="ChEBI" id="CHEBI:29105"/>
    </ligand>
</feature>
<keyword evidence="10" id="KW-1185">Reference proteome</keyword>
<feature type="binding site" evidence="8">
    <location>
        <position position="139"/>
    </location>
    <ligand>
        <name>Fe cation</name>
        <dbReference type="ChEBI" id="CHEBI:24875"/>
    </ligand>
</feature>
<dbReference type="InterPro" id="IPR043135">
    <property type="entry name" value="Fur_C"/>
</dbReference>
<accession>A0AA48HIH2</accession>
<evidence type="ECO:0000256" key="8">
    <source>
        <dbReference type="PIRSR" id="PIRSR602481-2"/>
    </source>
</evidence>
<evidence type="ECO:0000256" key="5">
    <source>
        <dbReference type="ARBA" id="ARBA00023125"/>
    </source>
</evidence>
<dbReference type="Pfam" id="PF01475">
    <property type="entry name" value="FUR"/>
    <property type="match status" value="1"/>
</dbReference>
<keyword evidence="5" id="KW-0238">DNA-binding</keyword>
<dbReference type="GO" id="GO:0008270">
    <property type="term" value="F:zinc ion binding"/>
    <property type="evidence" value="ECO:0007669"/>
    <property type="project" value="TreeGrafter"/>
</dbReference>
<dbReference type="Proteomes" id="UP001333710">
    <property type="component" value="Chromosome"/>
</dbReference>
<comment type="cofactor">
    <cofactor evidence="7">
        <name>Zn(2+)</name>
        <dbReference type="ChEBI" id="CHEBI:29105"/>
    </cofactor>
    <text evidence="7">Binds 1 zinc ion per subunit.</text>
</comment>
<dbReference type="AlphaFoldDB" id="A0AA48HIH2"/>
<dbReference type="InterPro" id="IPR036390">
    <property type="entry name" value="WH_DNA-bd_sf"/>
</dbReference>
<evidence type="ECO:0000313" key="9">
    <source>
        <dbReference type="EMBL" id="BDX07026.1"/>
    </source>
</evidence>
<organism evidence="9 10">
    <name type="scientific">Planctobacterium marinum</name>
    <dbReference type="NCBI Taxonomy" id="1631968"/>
    <lineage>
        <taxon>Bacteria</taxon>
        <taxon>Pseudomonadati</taxon>
        <taxon>Pseudomonadota</taxon>
        <taxon>Gammaproteobacteria</taxon>
        <taxon>Alteromonadales</taxon>
        <taxon>Alteromonadaceae</taxon>
        <taxon>Planctobacterium</taxon>
    </lineage>
</organism>
<comment type="cofactor">
    <cofactor evidence="8">
        <name>Mn(2+)</name>
        <dbReference type="ChEBI" id="CHEBI:29035"/>
    </cofactor>
    <cofactor evidence="8">
        <name>Fe(2+)</name>
        <dbReference type="ChEBI" id="CHEBI:29033"/>
    </cofactor>
    <text evidence="8">Binds 1 Mn(2+) or Fe(2+) ion per subunit.</text>
</comment>
<dbReference type="RefSeq" id="WP_338293018.1">
    <property type="nucleotide sequence ID" value="NZ_AP027272.1"/>
</dbReference>
<reference evidence="9" key="1">
    <citation type="submission" date="2023-01" db="EMBL/GenBank/DDBJ databases">
        <title>Complete genome sequence of Planctobacterium marinum strain Dej080120_11.</title>
        <authorList>
            <person name="Ueki S."/>
            <person name="Maruyama F."/>
        </authorList>
    </citation>
    <scope>NUCLEOTIDE SEQUENCE</scope>
    <source>
        <strain evidence="9">Dej080120_11</strain>
    </source>
</reference>
<dbReference type="GO" id="GO:1900376">
    <property type="term" value="P:regulation of secondary metabolite biosynthetic process"/>
    <property type="evidence" value="ECO:0007669"/>
    <property type="project" value="TreeGrafter"/>
</dbReference>
<dbReference type="GO" id="GO:0000976">
    <property type="term" value="F:transcription cis-regulatory region binding"/>
    <property type="evidence" value="ECO:0007669"/>
    <property type="project" value="TreeGrafter"/>
</dbReference>